<name>A0A7J0F299_9ERIC</name>
<proteinExistence type="predicted"/>
<dbReference type="PROSITE" id="PS51257">
    <property type="entry name" value="PROKAR_LIPOPROTEIN"/>
    <property type="match status" value="1"/>
</dbReference>
<dbReference type="OrthoDB" id="1932912at2759"/>
<comment type="caution">
    <text evidence="1">The sequence shown here is derived from an EMBL/GenBank/DDBJ whole genome shotgun (WGS) entry which is preliminary data.</text>
</comment>
<dbReference type="EMBL" id="BJWL01000008">
    <property type="protein sequence ID" value="GFY92733.1"/>
    <property type="molecule type" value="Genomic_DNA"/>
</dbReference>
<keyword evidence="2" id="KW-1185">Reference proteome</keyword>
<evidence type="ECO:0000313" key="2">
    <source>
        <dbReference type="Proteomes" id="UP000585474"/>
    </source>
</evidence>
<reference evidence="1 2" key="1">
    <citation type="submission" date="2019-07" db="EMBL/GenBank/DDBJ databases">
        <title>De Novo Assembly of kiwifruit Actinidia rufa.</title>
        <authorList>
            <person name="Sugita-Konishi S."/>
            <person name="Sato K."/>
            <person name="Mori E."/>
            <person name="Abe Y."/>
            <person name="Kisaki G."/>
            <person name="Hamano K."/>
            <person name="Suezawa K."/>
            <person name="Otani M."/>
            <person name="Fukuda T."/>
            <person name="Manabe T."/>
            <person name="Gomi K."/>
            <person name="Tabuchi M."/>
            <person name="Akimitsu K."/>
            <person name="Kataoka I."/>
        </authorList>
    </citation>
    <scope>NUCLEOTIDE SEQUENCE [LARGE SCALE GENOMIC DNA]</scope>
    <source>
        <strain evidence="2">cv. Fuchu</strain>
    </source>
</reference>
<accession>A0A7J0F299</accession>
<sequence>METKSADVSTNSDIVGSGSISGTVSSTTGCSSSSGSPWWAKFMAIAAIRHNGCNYPPCAKSVEDFYGKFRGICEEIDLSEPITANVVAMKQQHEPMRVAHFLSVLPSLFNGARSQILGAKELPSLSKDLHGRLDAHQAFVSEDEMNSISAKEYQHLLVAQFYSAYYYSNSNRCFHYLCCYSYSLVIDSSASNHLTGTSLVLSGVSKSSSLCHSCRRIHLTI</sequence>
<evidence type="ECO:0000313" key="1">
    <source>
        <dbReference type="EMBL" id="GFY92733.1"/>
    </source>
</evidence>
<dbReference type="Proteomes" id="UP000585474">
    <property type="component" value="Unassembled WGS sequence"/>
</dbReference>
<gene>
    <name evidence="1" type="ORF">Acr_08g0011290</name>
</gene>
<protein>
    <submittedName>
        <fullName evidence="1">Uncharacterized protein</fullName>
    </submittedName>
</protein>
<organism evidence="1 2">
    <name type="scientific">Actinidia rufa</name>
    <dbReference type="NCBI Taxonomy" id="165716"/>
    <lineage>
        <taxon>Eukaryota</taxon>
        <taxon>Viridiplantae</taxon>
        <taxon>Streptophyta</taxon>
        <taxon>Embryophyta</taxon>
        <taxon>Tracheophyta</taxon>
        <taxon>Spermatophyta</taxon>
        <taxon>Magnoliopsida</taxon>
        <taxon>eudicotyledons</taxon>
        <taxon>Gunneridae</taxon>
        <taxon>Pentapetalae</taxon>
        <taxon>asterids</taxon>
        <taxon>Ericales</taxon>
        <taxon>Actinidiaceae</taxon>
        <taxon>Actinidia</taxon>
    </lineage>
</organism>
<dbReference type="AlphaFoldDB" id="A0A7J0F299"/>